<evidence type="ECO:0000313" key="4">
    <source>
        <dbReference type="Proteomes" id="UP000077248"/>
    </source>
</evidence>
<dbReference type="VEuPathDB" id="FungiDB:CC77DRAFT_1039316"/>
<name>A0A177DV62_ALTAL</name>
<dbReference type="AlphaFoldDB" id="A0A177DV62"/>
<dbReference type="KEGG" id="aalt:CC77DRAFT_1039316"/>
<dbReference type="InterPro" id="IPR010730">
    <property type="entry name" value="HET"/>
</dbReference>
<protein>
    <submittedName>
        <fullName evidence="3">HET-domain-containing protein</fullName>
    </submittedName>
</protein>
<proteinExistence type="predicted"/>
<dbReference type="RefSeq" id="XP_018388283.1">
    <property type="nucleotide sequence ID" value="XM_018527157.1"/>
</dbReference>
<dbReference type="PANTHER" id="PTHR10622">
    <property type="entry name" value="HET DOMAIN-CONTAINING PROTEIN"/>
    <property type="match status" value="1"/>
</dbReference>
<reference evidence="3 4" key="1">
    <citation type="submission" date="2016-05" db="EMBL/GenBank/DDBJ databases">
        <title>Comparative analysis of secretome profiles of manganese(II)-oxidizing ascomycete fungi.</title>
        <authorList>
            <consortium name="DOE Joint Genome Institute"/>
            <person name="Zeiner C.A."/>
            <person name="Purvine S.O."/>
            <person name="Zink E.M."/>
            <person name="Wu S."/>
            <person name="Pasa-Tolic L."/>
            <person name="Chaput D.L."/>
            <person name="Haridas S."/>
            <person name="Grigoriev I.V."/>
            <person name="Santelli C.M."/>
            <person name="Hansel C.M."/>
        </authorList>
    </citation>
    <scope>NUCLEOTIDE SEQUENCE [LARGE SCALE GENOMIC DNA]</scope>
    <source>
        <strain evidence="3 4">SRC1lrK2f</strain>
    </source>
</reference>
<feature type="domain" description="Heterokaryon incompatibility" evidence="1">
    <location>
        <begin position="22"/>
        <end position="111"/>
    </location>
</feature>
<sequence>MRLINTSTGAFEEFIGRNIPEYAILSHTWEDEEVSYQDYLGGACPLKKGYEKIRKTCELARESGVVYAWVDTCCIDKSSSAELTEAINSMYIWYQRSQRCYVYFSDLLADADLATQLSAFTRGWTLQELIAPFETHFFDSQWNQVGTKASLCSQISLITGVNLGILQHDEALSSVCVARKMSWAAKRMTTRIEDMAYCLLGLFGVNMPLLYGEESKAFRRLQEEIIRSSPDLSIFAWIAEPSRTGSSPLESDIQPHCGLLAQSPVPFAHARKLQTASFGDYSIEFSVRNNGVRHLTKP</sequence>
<dbReference type="OMA" id="CAWNTIN"/>
<dbReference type="EMBL" id="KV441474">
    <property type="protein sequence ID" value="OAG22862.1"/>
    <property type="molecule type" value="Genomic_DNA"/>
</dbReference>
<dbReference type="GeneID" id="29112751"/>
<organism evidence="3 4">
    <name type="scientific">Alternaria alternata</name>
    <name type="common">Alternaria rot fungus</name>
    <name type="synonym">Torula alternata</name>
    <dbReference type="NCBI Taxonomy" id="5599"/>
    <lineage>
        <taxon>Eukaryota</taxon>
        <taxon>Fungi</taxon>
        <taxon>Dikarya</taxon>
        <taxon>Ascomycota</taxon>
        <taxon>Pezizomycotina</taxon>
        <taxon>Dothideomycetes</taxon>
        <taxon>Pleosporomycetidae</taxon>
        <taxon>Pleosporales</taxon>
        <taxon>Pleosporineae</taxon>
        <taxon>Pleosporaceae</taxon>
        <taxon>Alternaria</taxon>
        <taxon>Alternaria sect. Alternaria</taxon>
        <taxon>Alternaria alternata complex</taxon>
    </lineage>
</organism>
<dbReference type="Proteomes" id="UP000077248">
    <property type="component" value="Unassembled WGS sequence"/>
</dbReference>
<keyword evidence="4" id="KW-1185">Reference proteome</keyword>
<dbReference type="InterPro" id="IPR058525">
    <property type="entry name" value="DUF8212"/>
</dbReference>
<evidence type="ECO:0000259" key="2">
    <source>
        <dbReference type="Pfam" id="PF26640"/>
    </source>
</evidence>
<evidence type="ECO:0000313" key="3">
    <source>
        <dbReference type="EMBL" id="OAG22862.1"/>
    </source>
</evidence>
<accession>A0A177DV62</accession>
<gene>
    <name evidence="3" type="ORF">CC77DRAFT_1039316</name>
</gene>
<dbReference type="STRING" id="5599.A0A177DV62"/>
<dbReference type="Pfam" id="PF06985">
    <property type="entry name" value="HET"/>
    <property type="match status" value="1"/>
</dbReference>
<dbReference type="PANTHER" id="PTHR10622:SF12">
    <property type="entry name" value="HET DOMAIN-CONTAINING PROTEIN"/>
    <property type="match status" value="1"/>
</dbReference>
<feature type="domain" description="DUF8212" evidence="2">
    <location>
        <begin position="216"/>
        <end position="278"/>
    </location>
</feature>
<dbReference type="Pfam" id="PF26640">
    <property type="entry name" value="DUF8212"/>
    <property type="match status" value="1"/>
</dbReference>
<evidence type="ECO:0000259" key="1">
    <source>
        <dbReference type="Pfam" id="PF06985"/>
    </source>
</evidence>